<dbReference type="InterPro" id="IPR049492">
    <property type="entry name" value="BD-FAE-like_dom"/>
</dbReference>
<keyword evidence="4" id="KW-1185">Reference proteome</keyword>
<evidence type="ECO:0000259" key="2">
    <source>
        <dbReference type="Pfam" id="PF20434"/>
    </source>
</evidence>
<dbReference type="OrthoDB" id="255603at2"/>
<protein>
    <submittedName>
        <fullName evidence="3">Alpha/beta hydrolase</fullName>
    </submittedName>
</protein>
<feature type="domain" description="BD-FAE-like" evidence="2">
    <location>
        <begin position="64"/>
        <end position="255"/>
    </location>
</feature>
<reference evidence="3 4" key="1">
    <citation type="submission" date="2018-08" db="EMBL/GenBank/DDBJ databases">
        <title>Wenzhouxiangella salilacus sp. nov., a novel bacterium isolated from a saline lake in Xinjiang Province, China.</title>
        <authorList>
            <person name="Han S."/>
        </authorList>
    </citation>
    <scope>NUCLEOTIDE SEQUENCE [LARGE SCALE GENOMIC DNA]</scope>
    <source>
        <strain evidence="3 4">XDB06</strain>
    </source>
</reference>
<dbReference type="Proteomes" id="UP000260351">
    <property type="component" value="Unassembled WGS sequence"/>
</dbReference>
<dbReference type="PANTHER" id="PTHR48081">
    <property type="entry name" value="AB HYDROLASE SUPERFAMILY PROTEIN C4A8.06C"/>
    <property type="match status" value="1"/>
</dbReference>
<dbReference type="PANTHER" id="PTHR48081:SF33">
    <property type="entry name" value="KYNURENINE FORMAMIDASE"/>
    <property type="match status" value="1"/>
</dbReference>
<name>A0A3E1K9M3_9GAMM</name>
<accession>A0A3E1K9M3</accession>
<keyword evidence="1 3" id="KW-0378">Hydrolase</keyword>
<proteinExistence type="predicted"/>
<dbReference type="Gene3D" id="3.40.50.1820">
    <property type="entry name" value="alpha/beta hydrolase"/>
    <property type="match status" value="1"/>
</dbReference>
<evidence type="ECO:0000313" key="3">
    <source>
        <dbReference type="EMBL" id="RFF30871.1"/>
    </source>
</evidence>
<gene>
    <name evidence="3" type="ORF">DZC52_06405</name>
</gene>
<comment type="caution">
    <text evidence="3">The sequence shown here is derived from an EMBL/GenBank/DDBJ whole genome shotgun (WGS) entry which is preliminary data.</text>
</comment>
<evidence type="ECO:0000313" key="4">
    <source>
        <dbReference type="Proteomes" id="UP000260351"/>
    </source>
</evidence>
<dbReference type="RefSeq" id="WP_116650304.1">
    <property type="nucleotide sequence ID" value="NZ_QUZK01000029.1"/>
</dbReference>
<dbReference type="Pfam" id="PF20434">
    <property type="entry name" value="BD-FAE"/>
    <property type="match status" value="1"/>
</dbReference>
<dbReference type="AlphaFoldDB" id="A0A3E1K9M3"/>
<dbReference type="InterPro" id="IPR029058">
    <property type="entry name" value="AB_hydrolase_fold"/>
</dbReference>
<dbReference type="SUPFAM" id="SSF53474">
    <property type="entry name" value="alpha/beta-Hydrolases"/>
    <property type="match status" value="1"/>
</dbReference>
<dbReference type="GO" id="GO:0016787">
    <property type="term" value="F:hydrolase activity"/>
    <property type="evidence" value="ECO:0007669"/>
    <property type="project" value="UniProtKB-KW"/>
</dbReference>
<dbReference type="EMBL" id="QUZK01000029">
    <property type="protein sequence ID" value="RFF30871.1"/>
    <property type="molecule type" value="Genomic_DNA"/>
</dbReference>
<evidence type="ECO:0000256" key="1">
    <source>
        <dbReference type="ARBA" id="ARBA00022801"/>
    </source>
</evidence>
<sequence length="310" mass="32560">MPKRARSAVGFLLLAGALCLVTGTGLAQSGVSWSQIMDLPQPPAGQVMAYGDAPSQFGELRLPEGEGPFPVAVLIHGGCWQRHYGADHIAPLAADLNEHGVATWAIEYRRLGEPGGGWPGTFDDVVVGLAQLETIAGNYPVDAGRMVLVGHSAGGHLALWLASRERIVTDHRWRGGVPDGLQGVVGLAAITDLAEYAAGKGDCNAAVPMLLGDDGSRYADRLGLASPDRLMPPAVPVHLVHGREDRIVPLSQTVVYVNNVNRAGGSARETLVAGAGHFDPIAPFSEAWARARGVILGLLEETGQQEETGQ</sequence>
<dbReference type="InterPro" id="IPR050300">
    <property type="entry name" value="GDXG_lipolytic_enzyme"/>
</dbReference>
<organism evidence="3 4">
    <name type="scientific">Wenzhouxiangella sediminis</name>
    <dbReference type="NCBI Taxonomy" id="1792836"/>
    <lineage>
        <taxon>Bacteria</taxon>
        <taxon>Pseudomonadati</taxon>
        <taxon>Pseudomonadota</taxon>
        <taxon>Gammaproteobacteria</taxon>
        <taxon>Chromatiales</taxon>
        <taxon>Wenzhouxiangellaceae</taxon>
        <taxon>Wenzhouxiangella</taxon>
    </lineage>
</organism>